<evidence type="ECO:0000259" key="2">
    <source>
        <dbReference type="Pfam" id="PF01345"/>
    </source>
</evidence>
<dbReference type="AlphaFoldDB" id="A0A538SI96"/>
<dbReference type="InterPro" id="IPR047589">
    <property type="entry name" value="DUF11_rpt"/>
</dbReference>
<dbReference type="InterPro" id="IPR013783">
    <property type="entry name" value="Ig-like_fold"/>
</dbReference>
<dbReference type="EMBL" id="VBOT01000081">
    <property type="protein sequence ID" value="TMQ51089.1"/>
    <property type="molecule type" value="Genomic_DNA"/>
</dbReference>
<accession>A0A538SI96</accession>
<organism evidence="3 4">
    <name type="scientific">Eiseniibacteriota bacterium</name>
    <dbReference type="NCBI Taxonomy" id="2212470"/>
    <lineage>
        <taxon>Bacteria</taxon>
        <taxon>Candidatus Eiseniibacteriota</taxon>
    </lineage>
</organism>
<dbReference type="Pfam" id="PF01345">
    <property type="entry name" value="DUF11"/>
    <property type="match status" value="1"/>
</dbReference>
<name>A0A538SI96_UNCEI</name>
<dbReference type="NCBIfam" id="TIGR01451">
    <property type="entry name" value="B_ant_repeat"/>
    <property type="match status" value="1"/>
</dbReference>
<dbReference type="InterPro" id="IPR001434">
    <property type="entry name" value="OmcB-like_DUF11"/>
</dbReference>
<reference evidence="3 4" key="1">
    <citation type="journal article" date="2019" name="Nat. Microbiol.">
        <title>Mediterranean grassland soil C-N compound turnover is dependent on rainfall and depth, and is mediated by genomically divergent microorganisms.</title>
        <authorList>
            <person name="Diamond S."/>
            <person name="Andeer P.F."/>
            <person name="Li Z."/>
            <person name="Crits-Christoph A."/>
            <person name="Burstein D."/>
            <person name="Anantharaman K."/>
            <person name="Lane K.R."/>
            <person name="Thomas B.C."/>
            <person name="Pan C."/>
            <person name="Northen T.R."/>
            <person name="Banfield J.F."/>
        </authorList>
    </citation>
    <scope>NUCLEOTIDE SEQUENCE [LARGE SCALE GENOMIC DNA]</scope>
    <source>
        <strain evidence="3">WS_3</strain>
    </source>
</reference>
<gene>
    <name evidence="3" type="ORF">E6K73_06735</name>
</gene>
<sequence length="238" mass="24901">MNHRQAPLRSFTMLDARRAAHVGSYLYPRCIEQPVELTTADSHEIANSTPPTLLLARRFTMRALPSLYIAGLLAILSIACSSDASRLSSPAHRSSPDVSSASTPAPDQLLGETADLVITKVADRKNVHIGENLSFTITVTNLGPGAAAGVVFGDPLPDPLNPVSFTSGDGTVTGTFCTVESLPSGASATATLVATPIANPARSERRFTNTAFVESASPDPDGSNNHASVEIHIVGKTN</sequence>
<feature type="region of interest" description="Disordered" evidence="1">
    <location>
        <begin position="215"/>
        <end position="238"/>
    </location>
</feature>
<evidence type="ECO:0000313" key="3">
    <source>
        <dbReference type="EMBL" id="TMQ51089.1"/>
    </source>
</evidence>
<protein>
    <submittedName>
        <fullName evidence="3">DUF11 domain-containing protein</fullName>
    </submittedName>
</protein>
<feature type="domain" description="DUF11" evidence="2">
    <location>
        <begin position="115"/>
        <end position="231"/>
    </location>
</feature>
<comment type="caution">
    <text evidence="3">The sequence shown here is derived from an EMBL/GenBank/DDBJ whole genome shotgun (WGS) entry which is preliminary data.</text>
</comment>
<evidence type="ECO:0000313" key="4">
    <source>
        <dbReference type="Proteomes" id="UP000320184"/>
    </source>
</evidence>
<dbReference type="Gene3D" id="2.60.40.10">
    <property type="entry name" value="Immunoglobulins"/>
    <property type="match status" value="1"/>
</dbReference>
<proteinExistence type="predicted"/>
<dbReference type="Proteomes" id="UP000320184">
    <property type="component" value="Unassembled WGS sequence"/>
</dbReference>
<evidence type="ECO:0000256" key="1">
    <source>
        <dbReference type="SAM" id="MobiDB-lite"/>
    </source>
</evidence>